<evidence type="ECO:0000256" key="3">
    <source>
        <dbReference type="ARBA" id="ARBA00023180"/>
    </source>
</evidence>
<dbReference type="GO" id="GO:0045735">
    <property type="term" value="F:nutrient reservoir activity"/>
    <property type="evidence" value="ECO:0007669"/>
    <property type="project" value="UniProtKB-UniRule"/>
</dbReference>
<dbReference type="eggNOG" id="ENOG502QU6T">
    <property type="taxonomic scope" value="Eukaryota"/>
</dbReference>
<dbReference type="PANTHER" id="PTHR31284">
    <property type="entry name" value="ACID PHOSPHATASE-LIKE PROTEIN"/>
    <property type="match status" value="1"/>
</dbReference>
<evidence type="ECO:0000256" key="1">
    <source>
        <dbReference type="ARBA" id="ARBA00002410"/>
    </source>
</evidence>
<keyword evidence="2 4" id="KW-0758">Storage protein</keyword>
<name>W9R6N7_9ROSA</name>
<keyword evidence="3" id="KW-0325">Glycoprotein</keyword>
<evidence type="ECO:0000256" key="2">
    <source>
        <dbReference type="ARBA" id="ARBA00022761"/>
    </source>
</evidence>
<gene>
    <name evidence="6" type="ORF">L484_026294</name>
</gene>
<feature type="signal peptide" evidence="5">
    <location>
        <begin position="1"/>
        <end position="18"/>
    </location>
</feature>
<comment type="similarity">
    <text evidence="4">Belongs to the APS1/VSP family.</text>
</comment>
<dbReference type="AlphaFoldDB" id="W9R6N7"/>
<dbReference type="Pfam" id="PF03767">
    <property type="entry name" value="Acid_phosphat_B"/>
    <property type="match status" value="2"/>
</dbReference>
<proteinExistence type="inferred from homology"/>
<organism evidence="6 7">
    <name type="scientific">Morus notabilis</name>
    <dbReference type="NCBI Taxonomy" id="981085"/>
    <lineage>
        <taxon>Eukaryota</taxon>
        <taxon>Viridiplantae</taxon>
        <taxon>Streptophyta</taxon>
        <taxon>Embryophyta</taxon>
        <taxon>Tracheophyta</taxon>
        <taxon>Spermatophyta</taxon>
        <taxon>Magnoliopsida</taxon>
        <taxon>eudicotyledons</taxon>
        <taxon>Gunneridae</taxon>
        <taxon>Pentapetalae</taxon>
        <taxon>rosids</taxon>
        <taxon>fabids</taxon>
        <taxon>Rosales</taxon>
        <taxon>Moraceae</taxon>
        <taxon>Moreae</taxon>
        <taxon>Morus</taxon>
    </lineage>
</organism>
<dbReference type="InterPro" id="IPR005519">
    <property type="entry name" value="Acid_phosphat_B-like"/>
</dbReference>
<accession>W9R6N7</accession>
<dbReference type="EMBL" id="KE344648">
    <property type="protein sequence ID" value="EXB74597.1"/>
    <property type="molecule type" value="Genomic_DNA"/>
</dbReference>
<comment type="function">
    <text evidence="1 4">May function as somatic storage protein during early seedling development.</text>
</comment>
<evidence type="ECO:0000313" key="6">
    <source>
        <dbReference type="EMBL" id="EXB74597.1"/>
    </source>
</evidence>
<dbReference type="InterPro" id="IPR023214">
    <property type="entry name" value="HAD_sf"/>
</dbReference>
<protein>
    <submittedName>
        <fullName evidence="6">Acid phosphatase 1</fullName>
    </submittedName>
</protein>
<feature type="chain" id="PRO_5004928370" evidence="5">
    <location>
        <begin position="19"/>
        <end position="214"/>
    </location>
</feature>
<keyword evidence="5" id="KW-0732">Signal</keyword>
<keyword evidence="7" id="KW-1185">Reference proteome</keyword>
<sequence>MMLFFFLAIVLAAKTAQADFDGPVIVNQIYLLRPQYGSGGRNGVTCLSWRFGVETNNIIDWETVPEECALYVGNYMLGQQYRQDSKAVVKEAYRYAKSLILADDGKDVWIFDIDETTLSNLPFYARYGFGVKPHDAELFNEWVLTESAPALPESLKLDSNYSITAVEYKSAERKKLEDAGYKIVGNIGDQWSDLLGTNTGCRTFKLPDPMYYVS</sequence>
<dbReference type="Gene3D" id="3.40.50.1000">
    <property type="entry name" value="HAD superfamily/HAD-like"/>
    <property type="match status" value="2"/>
</dbReference>
<dbReference type="InterPro" id="IPR014403">
    <property type="entry name" value="APS1/VSP"/>
</dbReference>
<dbReference type="PIRSF" id="PIRSF002674">
    <property type="entry name" value="VSP"/>
    <property type="match status" value="1"/>
</dbReference>
<evidence type="ECO:0000313" key="7">
    <source>
        <dbReference type="Proteomes" id="UP000030645"/>
    </source>
</evidence>
<evidence type="ECO:0000256" key="4">
    <source>
        <dbReference type="PIRNR" id="PIRNR002674"/>
    </source>
</evidence>
<dbReference type="Proteomes" id="UP000030645">
    <property type="component" value="Unassembled WGS sequence"/>
</dbReference>
<evidence type="ECO:0000256" key="5">
    <source>
        <dbReference type="SAM" id="SignalP"/>
    </source>
</evidence>
<dbReference type="PANTHER" id="PTHR31284:SF19">
    <property type="entry name" value="VEGETATIVE STORAGE PROTEIN 1-RELATED"/>
    <property type="match status" value="1"/>
</dbReference>
<reference evidence="7" key="1">
    <citation type="submission" date="2013-01" db="EMBL/GenBank/DDBJ databases">
        <title>Draft Genome Sequence of a Mulberry Tree, Morus notabilis C.K. Schneid.</title>
        <authorList>
            <person name="He N."/>
            <person name="Zhao S."/>
        </authorList>
    </citation>
    <scope>NUCLEOTIDE SEQUENCE</scope>
</reference>